<dbReference type="Gene3D" id="3.30.2310.20">
    <property type="entry name" value="RelE-like"/>
    <property type="match status" value="1"/>
</dbReference>
<proteinExistence type="inferred from homology"/>
<evidence type="ECO:0000256" key="2">
    <source>
        <dbReference type="ARBA" id="ARBA00022649"/>
    </source>
</evidence>
<keyword evidence="2" id="KW-1277">Toxin-antitoxin system</keyword>
<gene>
    <name evidence="3" type="ORF">J2W50_004670</name>
</gene>
<dbReference type="RefSeq" id="WP_077238209.1">
    <property type="nucleotide sequence ID" value="NZ_JAVDSJ010000007.1"/>
</dbReference>
<dbReference type="InterPro" id="IPR035093">
    <property type="entry name" value="RelE/ParE_toxin_dom_sf"/>
</dbReference>
<sequence length="104" mass="12424">MRISLTLSPVAKRDILDISDYYADVSLALAERFVEELQRSLHGLTQHPDKGSRRYAHLLPDRSLRTWPLDRFPYLLFYRSHDETLKLLRVLHERRALTRKLMKH</sequence>
<evidence type="ECO:0000313" key="4">
    <source>
        <dbReference type="Proteomes" id="UP001260715"/>
    </source>
</evidence>
<accession>A0ABU1PKX3</accession>
<protein>
    <submittedName>
        <fullName evidence="3">Toxin ParE1/3/4</fullName>
    </submittedName>
</protein>
<comment type="caution">
    <text evidence="3">The sequence shown here is derived from an EMBL/GenBank/DDBJ whole genome shotgun (WGS) entry which is preliminary data.</text>
</comment>
<organism evidence="3 4">
    <name type="scientific">Herbaspirillum frisingense</name>
    <dbReference type="NCBI Taxonomy" id="92645"/>
    <lineage>
        <taxon>Bacteria</taxon>
        <taxon>Pseudomonadati</taxon>
        <taxon>Pseudomonadota</taxon>
        <taxon>Betaproteobacteria</taxon>
        <taxon>Burkholderiales</taxon>
        <taxon>Oxalobacteraceae</taxon>
        <taxon>Herbaspirillum</taxon>
    </lineage>
</organism>
<dbReference type="InterPro" id="IPR007712">
    <property type="entry name" value="RelE/ParE_toxin"/>
</dbReference>
<dbReference type="PANTHER" id="PTHR33755">
    <property type="entry name" value="TOXIN PARE1-RELATED"/>
    <property type="match status" value="1"/>
</dbReference>
<comment type="similarity">
    <text evidence="1">Belongs to the RelE toxin family.</text>
</comment>
<dbReference type="EMBL" id="JAVDSJ010000007">
    <property type="protein sequence ID" value="MDR6586440.1"/>
    <property type="molecule type" value="Genomic_DNA"/>
</dbReference>
<dbReference type="Pfam" id="PF05016">
    <property type="entry name" value="ParE_toxin"/>
    <property type="match status" value="1"/>
</dbReference>
<reference evidence="3 4" key="1">
    <citation type="submission" date="2023-07" db="EMBL/GenBank/DDBJ databases">
        <title>Sorghum-associated microbial communities from plants grown in Nebraska, USA.</title>
        <authorList>
            <person name="Schachtman D."/>
        </authorList>
    </citation>
    <scope>NUCLEOTIDE SEQUENCE [LARGE SCALE GENOMIC DNA]</scope>
    <source>
        <strain evidence="3 4">596</strain>
    </source>
</reference>
<evidence type="ECO:0000313" key="3">
    <source>
        <dbReference type="EMBL" id="MDR6586440.1"/>
    </source>
</evidence>
<dbReference type="InterPro" id="IPR051803">
    <property type="entry name" value="TA_system_RelE-like_toxin"/>
</dbReference>
<keyword evidence="4" id="KW-1185">Reference proteome</keyword>
<dbReference type="Proteomes" id="UP001260715">
    <property type="component" value="Unassembled WGS sequence"/>
</dbReference>
<evidence type="ECO:0000256" key="1">
    <source>
        <dbReference type="ARBA" id="ARBA00006226"/>
    </source>
</evidence>
<dbReference type="PANTHER" id="PTHR33755:SF8">
    <property type="entry name" value="TOXIN PARE2"/>
    <property type="match status" value="1"/>
</dbReference>
<name>A0ABU1PKX3_9BURK</name>